<dbReference type="InterPro" id="IPR011005">
    <property type="entry name" value="Dihydropteroate_synth-like_sf"/>
</dbReference>
<sequence length="483" mass="53126">MRKAKSPLDVYMYLPADSEKRFGKSKMAVATDLVGRKMKLSEIKDAFLSPDTDGAKRDFQALSELLEPSIREIHIGAKERQVTLGGDDVMFRHTLSFYNKTPIAVDVWDTMPEDALLERIQKIQTFRKFYVGDFLYLDMIAVRCVSNDPDVFGKCIQTILSKSNLPLVLCTKNPTVMRRGLEESLGQKPLMYACDQKNRMEMTKLALEFEVPVVISAGGNLDALKSLSAALQKDGVSQIVLDPGAGRTDAEIGQTFLNFIRIRKAALDGDSDLAFPMIALPIASYGKTGKKHQGNGEKRAEESAEAAYFETMVATAMTVRYADLMIIHGLEPYEILPLVHVTKMIYTDPRTPASVEPKMYKIGNPGPDSPVLFTTNFALTFYTVESDLASSNIDCYLLSVNTGGLGVEAAVAGGQLTPDVVKAGFENSGFDLQSTTLQTLILPGLAARLQTGLEKEMKISTLVGPTDSGRLSKWLLENWPPKK</sequence>
<dbReference type="SUPFAM" id="SSF51717">
    <property type="entry name" value="Dihydropteroate synthetase-like"/>
    <property type="match status" value="1"/>
</dbReference>
<evidence type="ECO:0000256" key="1">
    <source>
        <dbReference type="ARBA" id="ARBA00022994"/>
    </source>
</evidence>
<dbReference type="InterPro" id="IPR051069">
    <property type="entry name" value="ACDS_complex_subunit"/>
</dbReference>
<keyword evidence="1" id="KW-0484">Methanogenesis</keyword>
<dbReference type="PANTHER" id="PTHR36214">
    <property type="match status" value="1"/>
</dbReference>
<dbReference type="Proteomes" id="UP001304970">
    <property type="component" value="Chromosome"/>
</dbReference>
<feature type="binding site" evidence="2">
    <location>
        <position position="380"/>
    </location>
    <ligand>
        <name>5-methoxybenzimidazolylcob(I)amide</name>
        <dbReference type="ChEBI" id="CHEBI:157765"/>
    </ligand>
</feature>
<dbReference type="PANTHER" id="PTHR36214:SF3">
    <property type="entry name" value="ACETYL-COA DECARBONYLASE_SYNTHASE COMPLEX SUBUNIT GAMMA"/>
    <property type="match status" value="1"/>
</dbReference>
<organism evidence="4 5">
    <name type="scientific">Methanolapillus ohkumae</name>
    <dbReference type="NCBI Taxonomy" id="3028298"/>
    <lineage>
        <taxon>Archaea</taxon>
        <taxon>Methanobacteriati</taxon>
        <taxon>Methanobacteriota</taxon>
        <taxon>Stenosarchaea group</taxon>
        <taxon>Methanomicrobia</taxon>
        <taxon>Methanosarcinales</taxon>
        <taxon>Methanosarcinaceae</taxon>
        <taxon>Methanolapillus</taxon>
    </lineage>
</organism>
<evidence type="ECO:0000313" key="4">
    <source>
        <dbReference type="EMBL" id="WNY26731.1"/>
    </source>
</evidence>
<dbReference type="GO" id="GO:0008168">
    <property type="term" value="F:methyltransferase activity"/>
    <property type="evidence" value="ECO:0007669"/>
    <property type="project" value="InterPro"/>
</dbReference>
<dbReference type="AlphaFoldDB" id="A0AA96VEB8"/>
<dbReference type="Gene3D" id="3.40.50.11600">
    <property type="match status" value="1"/>
</dbReference>
<dbReference type="Pfam" id="PF03599">
    <property type="entry name" value="CdhD"/>
    <property type="match status" value="1"/>
</dbReference>
<proteinExistence type="predicted"/>
<dbReference type="PIRSF" id="PIRSF000376">
    <property type="entry name" value="AcCoA_decarb_gamma"/>
    <property type="match status" value="1"/>
</dbReference>
<evidence type="ECO:0000313" key="5">
    <source>
        <dbReference type="Proteomes" id="UP001304970"/>
    </source>
</evidence>
<dbReference type="GO" id="GO:0005506">
    <property type="term" value="F:iron ion binding"/>
    <property type="evidence" value="ECO:0007669"/>
    <property type="project" value="InterPro"/>
</dbReference>
<evidence type="ECO:0000259" key="3">
    <source>
        <dbReference type="Pfam" id="PF03599"/>
    </source>
</evidence>
<reference evidence="4 5" key="1">
    <citation type="submission" date="2023-07" db="EMBL/GenBank/DDBJ databases">
        <title>Closed genome sequence of Methanosarcinaceae archaeon Am2.</title>
        <authorList>
            <person name="Poehlein A."/>
            <person name="Protasov E."/>
            <person name="Platt K."/>
            <person name="Reeh H."/>
            <person name="Daniel R."/>
            <person name="Brune A."/>
        </authorList>
    </citation>
    <scope>NUCLEOTIDE SEQUENCE [LARGE SCALE GENOMIC DNA]</scope>
    <source>
        <strain evidence="4 5">Am2</strain>
    </source>
</reference>
<accession>A0AA96VEB8</accession>
<dbReference type="InterPro" id="IPR016218">
    <property type="entry name" value="AcylCoA_decarb/synth_gsu"/>
</dbReference>
<feature type="binding site" evidence="2">
    <location>
        <position position="468"/>
    </location>
    <ligand>
        <name>5-methoxybenzimidazolylcob(I)amide</name>
        <dbReference type="ChEBI" id="CHEBI:157765"/>
    </ligand>
</feature>
<name>A0AA96VEB8_9EURY</name>
<feature type="domain" description="CO dehydrogenase/acetyl-CoA synthase delta subunit TIM barrel" evidence="3">
    <location>
        <begin position="72"/>
        <end position="474"/>
    </location>
</feature>
<dbReference type="GO" id="GO:0015948">
    <property type="term" value="P:methanogenesis"/>
    <property type="evidence" value="ECO:0007669"/>
    <property type="project" value="UniProtKB-KW"/>
</dbReference>
<dbReference type="RefSeq" id="WP_338098250.1">
    <property type="nucleotide sequence ID" value="NZ_CP131061.1"/>
</dbReference>
<dbReference type="GeneID" id="89227915"/>
<feature type="binding site" evidence="2">
    <location>
        <position position="374"/>
    </location>
    <ligand>
        <name>5-methoxybenzimidazolylcob(I)amide</name>
        <dbReference type="ChEBI" id="CHEBI:157765"/>
    </ligand>
</feature>
<dbReference type="InterPro" id="IPR016041">
    <property type="entry name" value="Ac-CoA_synth_d_su_TIM-brl"/>
</dbReference>
<dbReference type="EMBL" id="CP131061">
    <property type="protein sequence ID" value="WNY26731.1"/>
    <property type="molecule type" value="Genomic_DNA"/>
</dbReference>
<keyword evidence="5" id="KW-1185">Reference proteome</keyword>
<protein>
    <submittedName>
        <fullName evidence="4">Corrinoid/iron-sulfur protein large subunit</fullName>
    </submittedName>
</protein>
<dbReference type="NCBIfam" id="NF003195">
    <property type="entry name" value="PRK04165.1"/>
    <property type="match status" value="1"/>
</dbReference>
<gene>
    <name evidence="4" type="primary">acsC</name>
    <name evidence="4" type="ORF">MsAm2_05070</name>
</gene>
<feature type="binding site" evidence="2">
    <location>
        <begin position="404"/>
        <end position="407"/>
    </location>
    <ligand>
        <name>5-methoxybenzimidazolylcob(I)amide</name>
        <dbReference type="ChEBI" id="CHEBI:157765"/>
    </ligand>
</feature>
<dbReference type="GO" id="GO:0046356">
    <property type="term" value="P:acetyl-CoA catabolic process"/>
    <property type="evidence" value="ECO:0007669"/>
    <property type="project" value="InterPro"/>
</dbReference>
<dbReference type="Gene3D" id="3.20.20.20">
    <property type="entry name" value="Dihydropteroate synthase-like"/>
    <property type="match status" value="1"/>
</dbReference>
<evidence type="ECO:0000256" key="2">
    <source>
        <dbReference type="PIRSR" id="PIRSR000376-1"/>
    </source>
</evidence>